<dbReference type="SMART" id="SM01118">
    <property type="entry name" value="CYTH"/>
    <property type="match status" value="1"/>
</dbReference>
<evidence type="ECO:0000313" key="2">
    <source>
        <dbReference type="EMBL" id="MPR29496.1"/>
    </source>
</evidence>
<dbReference type="PANTHER" id="PTHR40114:SF1">
    <property type="entry name" value="SLR0698 PROTEIN"/>
    <property type="match status" value="1"/>
</dbReference>
<dbReference type="Proteomes" id="UP000403266">
    <property type="component" value="Unassembled WGS sequence"/>
</dbReference>
<name>A0A5N7N070_9HYPH</name>
<comment type="caution">
    <text evidence="2">The sequence shown here is derived from an EMBL/GenBank/DDBJ whole genome shotgun (WGS) entry which is preliminary data.</text>
</comment>
<evidence type="ECO:0000313" key="3">
    <source>
        <dbReference type="Proteomes" id="UP000403266"/>
    </source>
</evidence>
<dbReference type="SUPFAM" id="SSF55154">
    <property type="entry name" value="CYTH-like phosphatases"/>
    <property type="match status" value="1"/>
</dbReference>
<dbReference type="Pfam" id="PF01928">
    <property type="entry name" value="CYTH"/>
    <property type="match status" value="1"/>
</dbReference>
<dbReference type="CDD" id="cd07891">
    <property type="entry name" value="CYTH-like_CthTTM-like_1"/>
    <property type="match status" value="1"/>
</dbReference>
<protein>
    <submittedName>
        <fullName evidence="2">CYTH domain-containing protein</fullName>
    </submittedName>
</protein>
<dbReference type="OrthoDB" id="9805588at2"/>
<dbReference type="EMBL" id="VOSK01000236">
    <property type="protein sequence ID" value="MPR29496.1"/>
    <property type="molecule type" value="Genomic_DNA"/>
</dbReference>
<dbReference type="PANTHER" id="PTHR40114">
    <property type="entry name" value="SLR0698 PROTEIN"/>
    <property type="match status" value="1"/>
</dbReference>
<dbReference type="InterPro" id="IPR023577">
    <property type="entry name" value="CYTH_domain"/>
</dbReference>
<keyword evidence="3" id="KW-1185">Reference proteome</keyword>
<proteinExistence type="predicted"/>
<dbReference type="RefSeq" id="WP_152716395.1">
    <property type="nucleotide sequence ID" value="NZ_VOSJ01000254.1"/>
</dbReference>
<dbReference type="InterPro" id="IPR033469">
    <property type="entry name" value="CYTH-like_dom_sf"/>
</dbReference>
<dbReference type="AlphaFoldDB" id="A0A5N7N070"/>
<dbReference type="InterPro" id="IPR012042">
    <property type="entry name" value="NeuTTM/CthTTM-like"/>
</dbReference>
<feature type="domain" description="CYTH" evidence="1">
    <location>
        <begin position="2"/>
        <end position="147"/>
    </location>
</feature>
<dbReference type="PROSITE" id="PS51707">
    <property type="entry name" value="CYTH"/>
    <property type="match status" value="1"/>
</dbReference>
<accession>A0A5N7N070</accession>
<organism evidence="2 3">
    <name type="scientific">Microvirga tunisiensis</name>
    <dbReference type="NCBI Taxonomy" id="2108360"/>
    <lineage>
        <taxon>Bacteria</taxon>
        <taxon>Pseudomonadati</taxon>
        <taxon>Pseudomonadota</taxon>
        <taxon>Alphaproteobacteria</taxon>
        <taxon>Hyphomicrobiales</taxon>
        <taxon>Methylobacteriaceae</taxon>
        <taxon>Microvirga</taxon>
    </lineage>
</organism>
<dbReference type="Gene3D" id="2.40.320.10">
    <property type="entry name" value="Hypothetical Protein Pfu-838710-001"/>
    <property type="match status" value="1"/>
</dbReference>
<evidence type="ECO:0000259" key="1">
    <source>
        <dbReference type="PROSITE" id="PS51707"/>
    </source>
</evidence>
<gene>
    <name evidence="2" type="ORF">FS320_31510</name>
</gene>
<reference evidence="2 3" key="1">
    <citation type="journal article" date="2019" name="Syst. Appl. Microbiol.">
        <title>Microvirga tunisiensis sp. nov., a root nodule symbiotic bacterium isolated from Lupinus micranthus and L. luteus grown in Northern Tunisia.</title>
        <authorList>
            <person name="Msaddak A."/>
            <person name="Rejili M."/>
            <person name="Duran D."/>
            <person name="Mars M."/>
            <person name="Palacios J.M."/>
            <person name="Ruiz-Argueso T."/>
            <person name="Rey L."/>
            <person name="Imperial J."/>
        </authorList>
    </citation>
    <scope>NUCLEOTIDE SEQUENCE [LARGE SCALE GENOMIC DNA]</scope>
    <source>
        <strain evidence="2 3">Lmie10</strain>
    </source>
</reference>
<sequence>MPVEIERKFLVVSDGWREHAAGQRFCQGYLARTDGVTVRVRRAGSRAYLTVKGEPNGIVRPEFEYEVPVEEAEAMFKLCHRPLIEKTRYEVPHAGLVWHVDEFAGDNAGLVLAEVELNHPEQPVEIPPWLGQEVSHDPRFRNSRLASAPQRQAIPEHHAASLQEAAPAATSSRIAESCSTTNAGAVQAAFCS</sequence>